<dbReference type="EMBL" id="CAEZUT010000020">
    <property type="protein sequence ID" value="CAB4606484.1"/>
    <property type="molecule type" value="Genomic_DNA"/>
</dbReference>
<dbReference type="AlphaFoldDB" id="A0A6J6H585"/>
<name>A0A6J6H585_9ZZZZ</name>
<dbReference type="EMBL" id="CAFAAW010000012">
    <property type="protein sequence ID" value="CAB4805117.1"/>
    <property type="molecule type" value="Genomic_DNA"/>
</dbReference>
<gene>
    <name evidence="2" type="ORF">UFOPK1854_00308</name>
    <name evidence="3" type="ORF">UFOPK3120_00228</name>
</gene>
<evidence type="ECO:0000256" key="1">
    <source>
        <dbReference type="SAM" id="MobiDB-lite"/>
    </source>
</evidence>
<reference evidence="2" key="1">
    <citation type="submission" date="2020-05" db="EMBL/GenBank/DDBJ databases">
        <authorList>
            <person name="Chiriac C."/>
            <person name="Salcher M."/>
            <person name="Ghai R."/>
            <person name="Kavagutti S V."/>
        </authorList>
    </citation>
    <scope>NUCLEOTIDE SEQUENCE</scope>
</reference>
<feature type="compositionally biased region" description="Polar residues" evidence="1">
    <location>
        <begin position="11"/>
        <end position="23"/>
    </location>
</feature>
<accession>A0A6J6H585</accession>
<evidence type="ECO:0000313" key="2">
    <source>
        <dbReference type="EMBL" id="CAB4606484.1"/>
    </source>
</evidence>
<feature type="region of interest" description="Disordered" evidence="1">
    <location>
        <begin position="1"/>
        <end position="23"/>
    </location>
</feature>
<protein>
    <submittedName>
        <fullName evidence="2">Unannotated protein</fullName>
    </submittedName>
</protein>
<organism evidence="2">
    <name type="scientific">freshwater metagenome</name>
    <dbReference type="NCBI Taxonomy" id="449393"/>
    <lineage>
        <taxon>unclassified sequences</taxon>
        <taxon>metagenomes</taxon>
        <taxon>ecological metagenomes</taxon>
    </lineage>
</organism>
<evidence type="ECO:0000313" key="3">
    <source>
        <dbReference type="EMBL" id="CAB4805117.1"/>
    </source>
</evidence>
<sequence>MPTTKRLGRKVSSTAKPSRKNSGFQAKSAFGFTAINRSRNLAAVPTGTVDFPTTKDPALTSGAIVSSAEFT</sequence>
<proteinExistence type="predicted"/>